<name>A0A6A5YEM0_9PLEO</name>
<organism evidence="3 4">
    <name type="scientific">Lophiotrema nucula</name>
    <dbReference type="NCBI Taxonomy" id="690887"/>
    <lineage>
        <taxon>Eukaryota</taxon>
        <taxon>Fungi</taxon>
        <taxon>Dikarya</taxon>
        <taxon>Ascomycota</taxon>
        <taxon>Pezizomycotina</taxon>
        <taxon>Dothideomycetes</taxon>
        <taxon>Pleosporomycetidae</taxon>
        <taxon>Pleosporales</taxon>
        <taxon>Lophiotremataceae</taxon>
        <taxon>Lophiotrema</taxon>
    </lineage>
</organism>
<proteinExistence type="predicted"/>
<reference evidence="3" key="1">
    <citation type="journal article" date="2020" name="Stud. Mycol.">
        <title>101 Dothideomycetes genomes: a test case for predicting lifestyles and emergence of pathogens.</title>
        <authorList>
            <person name="Haridas S."/>
            <person name="Albert R."/>
            <person name="Binder M."/>
            <person name="Bloem J."/>
            <person name="Labutti K."/>
            <person name="Salamov A."/>
            <person name="Andreopoulos B."/>
            <person name="Baker S."/>
            <person name="Barry K."/>
            <person name="Bills G."/>
            <person name="Bluhm B."/>
            <person name="Cannon C."/>
            <person name="Castanera R."/>
            <person name="Culley D."/>
            <person name="Daum C."/>
            <person name="Ezra D."/>
            <person name="Gonzalez J."/>
            <person name="Henrissat B."/>
            <person name="Kuo A."/>
            <person name="Liang C."/>
            <person name="Lipzen A."/>
            <person name="Lutzoni F."/>
            <person name="Magnuson J."/>
            <person name="Mondo S."/>
            <person name="Nolan M."/>
            <person name="Ohm R."/>
            <person name="Pangilinan J."/>
            <person name="Park H.-J."/>
            <person name="Ramirez L."/>
            <person name="Alfaro M."/>
            <person name="Sun H."/>
            <person name="Tritt A."/>
            <person name="Yoshinaga Y."/>
            <person name="Zwiers L.-H."/>
            <person name="Turgeon B."/>
            <person name="Goodwin S."/>
            <person name="Spatafora J."/>
            <person name="Crous P."/>
            <person name="Grigoriev I."/>
        </authorList>
    </citation>
    <scope>NUCLEOTIDE SEQUENCE</scope>
    <source>
        <strain evidence="3">CBS 627.86</strain>
    </source>
</reference>
<feature type="region of interest" description="Disordered" evidence="1">
    <location>
        <begin position="70"/>
        <end position="95"/>
    </location>
</feature>
<keyword evidence="4" id="KW-1185">Reference proteome</keyword>
<evidence type="ECO:0000313" key="4">
    <source>
        <dbReference type="Proteomes" id="UP000799770"/>
    </source>
</evidence>
<sequence>MVFLSKAVVASLVVATATALHLGAWSTVEQPVHKAPALDLKALAQPELGALPAQMLVYLGAIAELHSHGNTTGQSSTATLPQQTASAADKSQRDSQNGAVLGSVVGNALAAGIGNAMEGATQAICKALAAGAASGFSVKVGQWSGAITADKEKGNQTVALVNGTTTTETSVPTATLSDFEQGFVSPALSGVAGGTVSNALSKGICANFDKIVKGLKDAGRFAGALPRILESILDETKVPIGDATQFVSNIQFAMQYLDQNGLANSLPALEHSLATGASQVADAVAAGYGAELAGPLGAMSELAPLMSGALPAVDGSISPAAGSISDSATAPFEALQVFTGQLSQLNQMISTLPGVDTAASKQVGSVLNSLHGTASKAADVVRSSAKGTVNGAKDAVNAGKKVLSGSGKPAFDALTHLIPEVNHDSKEKKVEHVTQTHHTTVTQHKTVTHVLKPIHKTTQTAKETKTVLTTETRLATMTTATMVRTTLTATTLMTRTATQTTTQTHQIAAPTGFSSTERIQKSLFEKTAFPRNGRAYVNCIVNSDSHLQCAGFVKNPIKYKEVKDYKFEECVAAKDPKCFSGDASGGLHVYLDRPDQTRGVACMSDVSRDGKMMCWGTPNKSTIRYDKLDPKRWQSP</sequence>
<dbReference type="EMBL" id="ML977372">
    <property type="protein sequence ID" value="KAF2105742.1"/>
    <property type="molecule type" value="Genomic_DNA"/>
</dbReference>
<gene>
    <name evidence="3" type="ORF">BDV96DRAFT_638628</name>
</gene>
<protein>
    <submittedName>
        <fullName evidence="3">Uncharacterized protein</fullName>
    </submittedName>
</protein>
<evidence type="ECO:0000256" key="2">
    <source>
        <dbReference type="SAM" id="SignalP"/>
    </source>
</evidence>
<feature type="chain" id="PRO_5025663063" evidence="2">
    <location>
        <begin position="20"/>
        <end position="636"/>
    </location>
</feature>
<accession>A0A6A5YEM0</accession>
<feature type="compositionally biased region" description="Polar residues" evidence="1">
    <location>
        <begin position="70"/>
        <end position="86"/>
    </location>
</feature>
<feature type="signal peptide" evidence="2">
    <location>
        <begin position="1"/>
        <end position="19"/>
    </location>
</feature>
<dbReference type="Proteomes" id="UP000799770">
    <property type="component" value="Unassembled WGS sequence"/>
</dbReference>
<dbReference type="OrthoDB" id="10687436at2759"/>
<keyword evidence="2" id="KW-0732">Signal</keyword>
<dbReference type="AlphaFoldDB" id="A0A6A5YEM0"/>
<evidence type="ECO:0000313" key="3">
    <source>
        <dbReference type="EMBL" id="KAF2105742.1"/>
    </source>
</evidence>
<evidence type="ECO:0000256" key="1">
    <source>
        <dbReference type="SAM" id="MobiDB-lite"/>
    </source>
</evidence>